<dbReference type="EMBL" id="BGPR01061390">
    <property type="protein sequence ID" value="GBO37059.1"/>
    <property type="molecule type" value="Genomic_DNA"/>
</dbReference>
<evidence type="ECO:0000313" key="6">
    <source>
        <dbReference type="Proteomes" id="UP000499080"/>
    </source>
</evidence>
<evidence type="ECO:0000313" key="5">
    <source>
        <dbReference type="EMBL" id="GBO37062.1"/>
    </source>
</evidence>
<gene>
    <name evidence="5" type="ORF">AVEN_173463_1</name>
    <name evidence="2" type="ORF">AVEN_45045_1</name>
    <name evidence="3" type="ORF">AVEN_45608_1</name>
    <name evidence="4" type="ORF">AVEN_50165_1</name>
</gene>
<dbReference type="AlphaFoldDB" id="A0A4Y2WIM1"/>
<name>A0A4Y2WIM1_ARAVE</name>
<feature type="region of interest" description="Disordered" evidence="1">
    <location>
        <begin position="76"/>
        <end position="108"/>
    </location>
</feature>
<dbReference type="Proteomes" id="UP000499080">
    <property type="component" value="Unassembled WGS sequence"/>
</dbReference>
<dbReference type="EMBL" id="BGPR01061396">
    <property type="protein sequence ID" value="GBO37062.1"/>
    <property type="molecule type" value="Genomic_DNA"/>
</dbReference>
<dbReference type="EMBL" id="BGPR01061391">
    <property type="protein sequence ID" value="GBO37060.1"/>
    <property type="molecule type" value="Genomic_DNA"/>
</dbReference>
<protein>
    <submittedName>
        <fullName evidence="2">Uncharacterized protein</fullName>
    </submittedName>
</protein>
<proteinExistence type="predicted"/>
<evidence type="ECO:0000313" key="2">
    <source>
        <dbReference type="EMBL" id="GBO37059.1"/>
    </source>
</evidence>
<sequence length="108" mass="12484">MAKSNTSLTFITSITTSQFHDILTEKALKIYCSKRPLKWTTAMDLYVGQIPSSEKPPVKRNMGHRLVEFTTQPVRRPPQRCWMPSRAVSSGEQLSSWNDSVENDRYHR</sequence>
<keyword evidence="6" id="KW-1185">Reference proteome</keyword>
<comment type="caution">
    <text evidence="2">The sequence shown here is derived from an EMBL/GenBank/DDBJ whole genome shotgun (WGS) entry which is preliminary data.</text>
</comment>
<evidence type="ECO:0000313" key="3">
    <source>
        <dbReference type="EMBL" id="GBO37060.1"/>
    </source>
</evidence>
<evidence type="ECO:0000313" key="4">
    <source>
        <dbReference type="EMBL" id="GBO37061.1"/>
    </source>
</evidence>
<organism evidence="2 6">
    <name type="scientific">Araneus ventricosus</name>
    <name type="common">Orbweaver spider</name>
    <name type="synonym">Epeira ventricosa</name>
    <dbReference type="NCBI Taxonomy" id="182803"/>
    <lineage>
        <taxon>Eukaryota</taxon>
        <taxon>Metazoa</taxon>
        <taxon>Ecdysozoa</taxon>
        <taxon>Arthropoda</taxon>
        <taxon>Chelicerata</taxon>
        <taxon>Arachnida</taxon>
        <taxon>Araneae</taxon>
        <taxon>Araneomorphae</taxon>
        <taxon>Entelegynae</taxon>
        <taxon>Araneoidea</taxon>
        <taxon>Araneidae</taxon>
        <taxon>Araneus</taxon>
    </lineage>
</organism>
<reference evidence="2 6" key="1">
    <citation type="journal article" date="2019" name="Sci. Rep.">
        <title>Orb-weaving spider Araneus ventricosus genome elucidates the spidroin gene catalogue.</title>
        <authorList>
            <person name="Kono N."/>
            <person name="Nakamura H."/>
            <person name="Ohtoshi R."/>
            <person name="Moran D.A.P."/>
            <person name="Shinohara A."/>
            <person name="Yoshida Y."/>
            <person name="Fujiwara M."/>
            <person name="Mori M."/>
            <person name="Tomita M."/>
            <person name="Arakawa K."/>
        </authorList>
    </citation>
    <scope>NUCLEOTIDE SEQUENCE [LARGE SCALE GENOMIC DNA]</scope>
</reference>
<dbReference type="EMBL" id="BGPR01061392">
    <property type="protein sequence ID" value="GBO37061.1"/>
    <property type="molecule type" value="Genomic_DNA"/>
</dbReference>
<evidence type="ECO:0000256" key="1">
    <source>
        <dbReference type="SAM" id="MobiDB-lite"/>
    </source>
</evidence>
<accession>A0A4Y2WIM1</accession>
<feature type="compositionally biased region" description="Polar residues" evidence="1">
    <location>
        <begin position="87"/>
        <end position="100"/>
    </location>
</feature>